<comment type="domain">
    <text evidence="10">Composed of three domains: the N-terminal N domain, which is responsible for interactions with the ribosome, the central G domain, which binds GTP, and the C-terminal M domain, which binds the RNA and the signal sequence of the RNC.</text>
</comment>
<comment type="subcellular location">
    <subcellularLocation>
        <location evidence="10">Cytoplasm</location>
    </subcellularLocation>
    <text evidence="10">The SRP-RNC complex is targeted to the cytoplasmic membrane.</text>
</comment>
<evidence type="ECO:0000256" key="3">
    <source>
        <dbReference type="ARBA" id="ARBA00022741"/>
    </source>
</evidence>
<gene>
    <name evidence="10" type="primary">ffh</name>
    <name evidence="13" type="ordered locus">LI0575</name>
</gene>
<dbReference type="Proteomes" id="UP000002430">
    <property type="component" value="Chromosome"/>
</dbReference>
<dbReference type="HAMAP" id="MF_00306">
    <property type="entry name" value="SRP54"/>
    <property type="match status" value="1"/>
</dbReference>
<evidence type="ECO:0000313" key="13">
    <source>
        <dbReference type="EMBL" id="CAJ54629.1"/>
    </source>
</evidence>
<dbReference type="GO" id="GO:0008312">
    <property type="term" value="F:7S RNA binding"/>
    <property type="evidence" value="ECO:0007669"/>
    <property type="project" value="InterPro"/>
</dbReference>
<comment type="catalytic activity">
    <reaction evidence="9 10">
        <text>GTP + H2O = GDP + phosphate + H(+)</text>
        <dbReference type="Rhea" id="RHEA:19669"/>
        <dbReference type="ChEBI" id="CHEBI:15377"/>
        <dbReference type="ChEBI" id="CHEBI:15378"/>
        <dbReference type="ChEBI" id="CHEBI:37565"/>
        <dbReference type="ChEBI" id="CHEBI:43474"/>
        <dbReference type="ChEBI" id="CHEBI:58189"/>
        <dbReference type="EC" id="3.6.5.4"/>
    </reaction>
</comment>
<feature type="region of interest" description="Disordered" evidence="11">
    <location>
        <begin position="475"/>
        <end position="504"/>
    </location>
</feature>
<sequence length="504" mass="55287">MFESLSERLSSVLHAIGKRGQLTEDNIRDGLREVRLALLEADVNFNVVKKFIEHVKEKVVGQAIEKHLTPAQQFIKVFHEELVNLLGGKSTKLDVTHFPLSVIMLVGLQGSGKTTSTGKLASLLQSQGLRPYLVPVDIYRPAAIEQLQTLATQLNIPCFASNAAMKPLDIINAALHEAKEKEYTVVLLDTAGRLHIDEPLMQELTDIKLVAHPQEILFVADAMTGQDVVTVAEEFNKKLSLTGAILTKMDGDARGGAALSICSSTGVPVKYVGTGEKLSDFEVFHPDRIAGRILGMGDMLTLIEKAQSTFEDDELKAITEKIQKATFNFEDFFSQIRRMKQLGSLSSLMKLIPGFGSAVSKFRVAIPEDEFSYTEAIINSMTIKERRNPDLLNTSRRQRIARGAGVTLNKVNQTIQKFDQMKQMMQRVVSDNSLMKNAESGEGGFGLGSFFGEGGIGFSALPGIPGLFGRPVLRSTSIGGVNGSGKSATKKKKEKKKHKNKKRK</sequence>
<dbReference type="PANTHER" id="PTHR11564">
    <property type="entry name" value="SIGNAL RECOGNITION PARTICLE 54K PROTEIN SRP54"/>
    <property type="match status" value="1"/>
</dbReference>
<comment type="subunit">
    <text evidence="10">Part of the signal recognition particle protein translocation system, which is composed of SRP and FtsY.</text>
</comment>
<dbReference type="Gene3D" id="1.10.260.30">
    <property type="entry name" value="Signal recognition particle, SRP54 subunit, M-domain"/>
    <property type="match status" value="1"/>
</dbReference>
<feature type="domain" description="SRP54-type proteins GTP-binding" evidence="12">
    <location>
        <begin position="268"/>
        <end position="281"/>
    </location>
</feature>
<dbReference type="SUPFAM" id="SSF47446">
    <property type="entry name" value="Signal peptide-binding domain"/>
    <property type="match status" value="1"/>
</dbReference>
<dbReference type="GO" id="GO:0005525">
    <property type="term" value="F:GTP binding"/>
    <property type="evidence" value="ECO:0007669"/>
    <property type="project" value="UniProtKB-UniRule"/>
</dbReference>
<keyword evidence="3 10" id="KW-0547">Nucleotide-binding</keyword>
<evidence type="ECO:0000259" key="12">
    <source>
        <dbReference type="PROSITE" id="PS00300"/>
    </source>
</evidence>
<dbReference type="STRING" id="363253.LI0575"/>
<dbReference type="Pfam" id="PF02881">
    <property type="entry name" value="SRP54_N"/>
    <property type="match status" value="1"/>
</dbReference>
<dbReference type="Gene3D" id="3.40.50.300">
    <property type="entry name" value="P-loop containing nucleotide triphosphate hydrolases"/>
    <property type="match status" value="1"/>
</dbReference>
<dbReference type="eggNOG" id="COG0541">
    <property type="taxonomic scope" value="Bacteria"/>
</dbReference>
<dbReference type="InterPro" id="IPR004780">
    <property type="entry name" value="SRP"/>
</dbReference>
<evidence type="ECO:0000256" key="7">
    <source>
        <dbReference type="ARBA" id="ARBA00023135"/>
    </source>
</evidence>
<keyword evidence="8 10" id="KW-0687">Ribonucleoprotein</keyword>
<dbReference type="InterPro" id="IPR000897">
    <property type="entry name" value="SRP54_GTPase_dom"/>
</dbReference>
<keyword evidence="4 10" id="KW-0378">Hydrolase</keyword>
<feature type="compositionally biased region" description="Basic residues" evidence="11">
    <location>
        <begin position="488"/>
        <end position="504"/>
    </location>
</feature>
<evidence type="ECO:0000313" key="14">
    <source>
        <dbReference type="Proteomes" id="UP000002430"/>
    </source>
</evidence>
<dbReference type="RefSeq" id="WP_011526658.1">
    <property type="nucleotide sequence ID" value="NC_008011.1"/>
</dbReference>
<dbReference type="InterPro" id="IPR022941">
    <property type="entry name" value="SRP54"/>
</dbReference>
<dbReference type="OrthoDB" id="9804720at2"/>
<dbReference type="InterPro" id="IPR036225">
    <property type="entry name" value="SRP/SRP_N"/>
</dbReference>
<keyword evidence="6 10" id="KW-0342">GTP-binding</keyword>
<dbReference type="HOGENOM" id="CLU_009301_6_0_7"/>
<protein>
    <recommendedName>
        <fullName evidence="10">Signal recognition particle protein</fullName>
        <ecNumber evidence="10">3.6.5.4</ecNumber>
    </recommendedName>
    <alternativeName>
        <fullName evidence="10">Fifty-four homolog</fullName>
    </alternativeName>
</protein>
<keyword evidence="7 10" id="KW-0733">Signal recognition particle</keyword>
<dbReference type="SUPFAM" id="SSF47364">
    <property type="entry name" value="Domain of the SRP/SRP receptor G-proteins"/>
    <property type="match status" value="1"/>
</dbReference>
<evidence type="ECO:0000256" key="1">
    <source>
        <dbReference type="ARBA" id="ARBA00005450"/>
    </source>
</evidence>
<feature type="binding site" evidence="10">
    <location>
        <begin position="107"/>
        <end position="114"/>
    </location>
    <ligand>
        <name>GTP</name>
        <dbReference type="ChEBI" id="CHEBI:37565"/>
    </ligand>
</feature>
<dbReference type="Pfam" id="PF02978">
    <property type="entry name" value="SRP_SPB"/>
    <property type="match status" value="1"/>
</dbReference>
<dbReference type="SMART" id="SM00382">
    <property type="entry name" value="AAA"/>
    <property type="match status" value="1"/>
</dbReference>
<dbReference type="GO" id="GO:0003924">
    <property type="term" value="F:GTPase activity"/>
    <property type="evidence" value="ECO:0007669"/>
    <property type="project" value="UniProtKB-UniRule"/>
</dbReference>
<dbReference type="InterPro" id="IPR013822">
    <property type="entry name" value="Signal_recog_particl_SRP54_hlx"/>
</dbReference>
<keyword evidence="5 10" id="KW-0694">RNA-binding</keyword>
<evidence type="ECO:0000256" key="9">
    <source>
        <dbReference type="ARBA" id="ARBA00048027"/>
    </source>
</evidence>
<dbReference type="NCBIfam" id="TIGR00959">
    <property type="entry name" value="ffh"/>
    <property type="match status" value="1"/>
</dbReference>
<dbReference type="SMART" id="SM00962">
    <property type="entry name" value="SRP54"/>
    <property type="match status" value="1"/>
</dbReference>
<organism evidence="13 14">
    <name type="scientific">Lawsonia intracellularis (strain PHE/MN1-00)</name>
    <dbReference type="NCBI Taxonomy" id="363253"/>
    <lineage>
        <taxon>Bacteria</taxon>
        <taxon>Pseudomonadati</taxon>
        <taxon>Thermodesulfobacteriota</taxon>
        <taxon>Desulfovibrionia</taxon>
        <taxon>Desulfovibrionales</taxon>
        <taxon>Desulfovibrionaceae</taxon>
        <taxon>Lawsonia</taxon>
    </lineage>
</organism>
<dbReference type="SUPFAM" id="SSF52540">
    <property type="entry name" value="P-loop containing nucleoside triphosphate hydrolases"/>
    <property type="match status" value="1"/>
</dbReference>
<evidence type="ECO:0000256" key="4">
    <source>
        <dbReference type="ARBA" id="ARBA00022801"/>
    </source>
</evidence>
<dbReference type="SMART" id="SM00963">
    <property type="entry name" value="SRP54_N"/>
    <property type="match status" value="1"/>
</dbReference>
<feature type="binding site" evidence="10">
    <location>
        <begin position="189"/>
        <end position="193"/>
    </location>
    <ligand>
        <name>GTP</name>
        <dbReference type="ChEBI" id="CHEBI:37565"/>
    </ligand>
</feature>
<evidence type="ECO:0000256" key="10">
    <source>
        <dbReference type="HAMAP-Rule" id="MF_00306"/>
    </source>
</evidence>
<keyword evidence="14" id="KW-1185">Reference proteome</keyword>
<accession>Q1MQU8</accession>
<dbReference type="CDD" id="cd18539">
    <property type="entry name" value="SRP_G"/>
    <property type="match status" value="1"/>
</dbReference>
<keyword evidence="2 10" id="KW-0963">Cytoplasm</keyword>
<dbReference type="InterPro" id="IPR004125">
    <property type="entry name" value="Signal_recog_particle_SRP54_M"/>
</dbReference>
<dbReference type="GO" id="GO:0048500">
    <property type="term" value="C:signal recognition particle"/>
    <property type="evidence" value="ECO:0007669"/>
    <property type="project" value="UniProtKB-UniRule"/>
</dbReference>
<dbReference type="InterPro" id="IPR036891">
    <property type="entry name" value="Signal_recog_part_SRP54_M_sf"/>
</dbReference>
<dbReference type="InterPro" id="IPR042101">
    <property type="entry name" value="SRP54_N_sf"/>
</dbReference>
<name>Q1MQU8_LAWIP</name>
<proteinExistence type="inferred from homology"/>
<dbReference type="InterPro" id="IPR027417">
    <property type="entry name" value="P-loop_NTPase"/>
</dbReference>
<evidence type="ECO:0000256" key="2">
    <source>
        <dbReference type="ARBA" id="ARBA00022490"/>
    </source>
</evidence>
<dbReference type="PANTHER" id="PTHR11564:SF5">
    <property type="entry name" value="SIGNAL RECOGNITION PARTICLE SUBUNIT SRP54"/>
    <property type="match status" value="1"/>
</dbReference>
<dbReference type="Gene3D" id="1.20.120.140">
    <property type="entry name" value="Signal recognition particle SRP54, nucleotide-binding domain"/>
    <property type="match status" value="1"/>
</dbReference>
<dbReference type="KEGG" id="lip:LI0575"/>
<evidence type="ECO:0000256" key="8">
    <source>
        <dbReference type="ARBA" id="ARBA00023274"/>
    </source>
</evidence>
<dbReference type="EMBL" id="AM180252">
    <property type="protein sequence ID" value="CAJ54629.1"/>
    <property type="molecule type" value="Genomic_DNA"/>
</dbReference>
<dbReference type="GO" id="GO:0006614">
    <property type="term" value="P:SRP-dependent cotranslational protein targeting to membrane"/>
    <property type="evidence" value="ECO:0007669"/>
    <property type="project" value="InterPro"/>
</dbReference>
<dbReference type="EC" id="3.6.5.4" evidence="10"/>
<feature type="binding site" evidence="10">
    <location>
        <begin position="247"/>
        <end position="250"/>
    </location>
    <ligand>
        <name>GTP</name>
        <dbReference type="ChEBI" id="CHEBI:37565"/>
    </ligand>
</feature>
<comment type="function">
    <text evidence="10">Involved in targeting and insertion of nascent membrane proteins into the cytoplasmic membrane. Binds to the hydrophobic signal sequence of the ribosome-nascent chain (RNC) as it emerges from the ribosomes. The SRP-RNC complex is then targeted to the cytoplasmic membrane where it interacts with the SRP receptor FtsY.</text>
</comment>
<dbReference type="FunFam" id="3.40.50.300:FF:000022">
    <property type="entry name" value="Signal recognition particle 54 kDa subunit"/>
    <property type="match status" value="1"/>
</dbReference>
<reference evidence="13 14" key="1">
    <citation type="submission" date="2005-11" db="EMBL/GenBank/DDBJ databases">
        <title>The complete genome sequence of Lawsonia intracellularis: the causative agent of proliferative enteropathy.</title>
        <authorList>
            <person name="Kaur K."/>
            <person name="Zhang Q."/>
            <person name="Beckler D."/>
            <person name="Munir S."/>
            <person name="Li L."/>
            <person name="Kinsley K."/>
            <person name="Herron L."/>
            <person name="Peterson A."/>
            <person name="May B."/>
            <person name="Singh S."/>
            <person name="Gebhart C."/>
            <person name="Kapur V."/>
        </authorList>
    </citation>
    <scope>NUCLEOTIDE SEQUENCE [LARGE SCALE GENOMIC DNA]</scope>
    <source>
        <strain evidence="13 14">PHE/MN1-00</strain>
    </source>
</reference>
<comment type="similarity">
    <text evidence="1 10">Belongs to the GTP-binding SRP family. SRP54 subfamily.</text>
</comment>
<evidence type="ECO:0000256" key="6">
    <source>
        <dbReference type="ARBA" id="ARBA00023134"/>
    </source>
</evidence>
<evidence type="ECO:0000256" key="5">
    <source>
        <dbReference type="ARBA" id="ARBA00022884"/>
    </source>
</evidence>
<dbReference type="PROSITE" id="PS00300">
    <property type="entry name" value="SRP54"/>
    <property type="match status" value="1"/>
</dbReference>
<evidence type="ECO:0000256" key="11">
    <source>
        <dbReference type="SAM" id="MobiDB-lite"/>
    </source>
</evidence>
<dbReference type="Pfam" id="PF00448">
    <property type="entry name" value="SRP54"/>
    <property type="match status" value="1"/>
</dbReference>
<dbReference type="AlphaFoldDB" id="Q1MQU8"/>
<dbReference type="InterPro" id="IPR003593">
    <property type="entry name" value="AAA+_ATPase"/>
</dbReference>